<name>A0A9E7F2Q3_9LILI</name>
<accession>A0A9E7F2Q3</accession>
<dbReference type="EMBL" id="CP097504">
    <property type="protein sequence ID" value="URD86313.1"/>
    <property type="molecule type" value="Genomic_DNA"/>
</dbReference>
<dbReference type="AlphaFoldDB" id="A0A9E7F2Q3"/>
<dbReference type="OrthoDB" id="6159439at2759"/>
<organism evidence="1 2">
    <name type="scientific">Musa troglodytarum</name>
    <name type="common">fe'i banana</name>
    <dbReference type="NCBI Taxonomy" id="320322"/>
    <lineage>
        <taxon>Eukaryota</taxon>
        <taxon>Viridiplantae</taxon>
        <taxon>Streptophyta</taxon>
        <taxon>Embryophyta</taxon>
        <taxon>Tracheophyta</taxon>
        <taxon>Spermatophyta</taxon>
        <taxon>Magnoliopsida</taxon>
        <taxon>Liliopsida</taxon>
        <taxon>Zingiberales</taxon>
        <taxon>Musaceae</taxon>
        <taxon>Musa</taxon>
    </lineage>
</organism>
<proteinExistence type="predicted"/>
<evidence type="ECO:0000313" key="1">
    <source>
        <dbReference type="EMBL" id="URD86313.1"/>
    </source>
</evidence>
<keyword evidence="2" id="KW-1185">Reference proteome</keyword>
<sequence length="254" mass="28303">MRSPLIALFASASPNRDGDSRMSEAAKIKKLPLLVISSTLASLSSSKMETWSSPTAASPILSRAGGLIRVGPFEFLERVRMHEFAEGTLHPFNLGLNNKKFDADNLQLKLLEQGTGSKMITWVESDCCQELSTTSCWLHIYMYKAAAVRSSLYILLFGKRRSLYTLNSPCVCLFPTPSCSFQPNETFASPVLMANTFYGSGPLRPRFFSLLLLLFCVKSTRWLQFEPARASDEIQLQINLVHVDVDEHITGLRG</sequence>
<gene>
    <name evidence="1" type="ORF">MUK42_28020</name>
</gene>
<dbReference type="Proteomes" id="UP001055439">
    <property type="component" value="Chromosome 2"/>
</dbReference>
<reference evidence="1" key="1">
    <citation type="submission" date="2022-05" db="EMBL/GenBank/DDBJ databases">
        <title>The Musa troglodytarum L. genome provides insights into the mechanism of non-climacteric behaviour and enrichment of carotenoids.</title>
        <authorList>
            <person name="Wang J."/>
        </authorList>
    </citation>
    <scope>NUCLEOTIDE SEQUENCE</scope>
    <source>
        <tissue evidence="1">Leaf</tissue>
    </source>
</reference>
<protein>
    <submittedName>
        <fullName evidence="1">Uncharacterized protein</fullName>
    </submittedName>
</protein>
<evidence type="ECO:0000313" key="2">
    <source>
        <dbReference type="Proteomes" id="UP001055439"/>
    </source>
</evidence>